<evidence type="ECO:0000259" key="1">
    <source>
        <dbReference type="Pfam" id="PF13173"/>
    </source>
</evidence>
<dbReference type="Pfam" id="PF13173">
    <property type="entry name" value="AAA_14"/>
    <property type="match status" value="1"/>
</dbReference>
<dbReference type="RefSeq" id="WP_377938023.1">
    <property type="nucleotide sequence ID" value="NZ_JBHTHQ010000012.1"/>
</dbReference>
<sequence>MNQLIRQIIQDFDLSLYKPILPRELNLETPLTPRAGNLATVIMGIRRSGKTYRLFQEMQSLLDSGIDSSRILYFNFEDDRLAPITTQTGDDVLHEFFEVNPASQRDGCYIFFDEIQEMSHWDIWLRRIIDTTKATIYVTGSSSKLLSEEIATAFRGRSLAYEMTPFSFREFVLYHQPQLLTQTRNPQDWSSTDKNLAKNLFNDYLTRGGFPAIQDVSSERLILTLQGYAQRVVAKDVLERHNLSNPQAVSLLTSRALTYSGRDFSMRKTVDTFVSQGIKISRVSATAALNYLEDAFLIHKITDYSRALSSSPASTYKIYAEDPGLVYANSSASSNDIAQRLETAIYLELRRRAFTSRNNSVSSLHTRTHGYEIDFAVGDVIANSSLQLFQVSVHIDDEKTREREMRALEEAMHEYHTKESILLIHDGQREDVTTHDKTVIHIIPAWMWCLEGK</sequence>
<dbReference type="InterPro" id="IPR027417">
    <property type="entry name" value="P-loop_NTPase"/>
</dbReference>
<keyword evidence="4" id="KW-1185">Reference proteome</keyword>
<accession>A0ABW2Y571</accession>
<dbReference type="PANTHER" id="PTHR33295:SF8">
    <property type="entry name" value="AAA+ ATPASE DOMAIN-CONTAINING PROTEIN"/>
    <property type="match status" value="1"/>
</dbReference>
<comment type="caution">
    <text evidence="3">The sequence shown here is derived from an EMBL/GenBank/DDBJ whole genome shotgun (WGS) entry which is preliminary data.</text>
</comment>
<name>A0ABW2Y571_9BIFI</name>
<keyword evidence="3" id="KW-0547">Nucleotide-binding</keyword>
<evidence type="ECO:0000313" key="3">
    <source>
        <dbReference type="EMBL" id="MFD0704485.1"/>
    </source>
</evidence>
<organism evidence="3 4">
    <name type="scientific">Alloscardovia venturai</name>
    <dbReference type="NCBI Taxonomy" id="1769421"/>
    <lineage>
        <taxon>Bacteria</taxon>
        <taxon>Bacillati</taxon>
        <taxon>Actinomycetota</taxon>
        <taxon>Actinomycetes</taxon>
        <taxon>Bifidobacteriales</taxon>
        <taxon>Bifidobacteriaceae</taxon>
        <taxon>Alloscardovia</taxon>
    </lineage>
</organism>
<protein>
    <submittedName>
        <fullName evidence="3">ATP-binding protein</fullName>
    </submittedName>
</protein>
<dbReference type="InterPro" id="IPR025420">
    <property type="entry name" value="DUF4143"/>
</dbReference>
<dbReference type="EMBL" id="JBHTHQ010000012">
    <property type="protein sequence ID" value="MFD0704485.1"/>
    <property type="molecule type" value="Genomic_DNA"/>
</dbReference>
<reference evidence="4" key="1">
    <citation type="journal article" date="2019" name="Int. J. Syst. Evol. Microbiol.">
        <title>The Global Catalogue of Microorganisms (GCM) 10K type strain sequencing project: providing services to taxonomists for standard genome sequencing and annotation.</title>
        <authorList>
            <consortium name="The Broad Institute Genomics Platform"/>
            <consortium name="The Broad Institute Genome Sequencing Center for Infectious Disease"/>
            <person name="Wu L."/>
            <person name="Ma J."/>
        </authorList>
    </citation>
    <scope>NUCLEOTIDE SEQUENCE [LARGE SCALE GENOMIC DNA]</scope>
    <source>
        <strain evidence="4">CCM 8604</strain>
    </source>
</reference>
<proteinExistence type="predicted"/>
<dbReference type="SUPFAM" id="SSF52540">
    <property type="entry name" value="P-loop containing nucleoside triphosphate hydrolases"/>
    <property type="match status" value="1"/>
</dbReference>
<feature type="domain" description="AAA" evidence="1">
    <location>
        <begin position="39"/>
        <end position="171"/>
    </location>
</feature>
<evidence type="ECO:0000259" key="2">
    <source>
        <dbReference type="Pfam" id="PF13635"/>
    </source>
</evidence>
<dbReference type="PANTHER" id="PTHR33295">
    <property type="entry name" value="ATPASE"/>
    <property type="match status" value="1"/>
</dbReference>
<gene>
    <name evidence="3" type="ORF">ACFQY8_01805</name>
</gene>
<evidence type="ECO:0000313" key="4">
    <source>
        <dbReference type="Proteomes" id="UP001597036"/>
    </source>
</evidence>
<keyword evidence="3" id="KW-0067">ATP-binding</keyword>
<dbReference type="Proteomes" id="UP001597036">
    <property type="component" value="Unassembled WGS sequence"/>
</dbReference>
<feature type="domain" description="DUF4143" evidence="2">
    <location>
        <begin position="235"/>
        <end position="377"/>
    </location>
</feature>
<dbReference type="GO" id="GO:0005524">
    <property type="term" value="F:ATP binding"/>
    <property type="evidence" value="ECO:0007669"/>
    <property type="project" value="UniProtKB-KW"/>
</dbReference>
<dbReference type="InterPro" id="IPR041682">
    <property type="entry name" value="AAA_14"/>
</dbReference>
<dbReference type="Pfam" id="PF13635">
    <property type="entry name" value="DUF4143"/>
    <property type="match status" value="1"/>
</dbReference>